<evidence type="ECO:0000313" key="2">
    <source>
        <dbReference type="Proteomes" id="UP000001680"/>
    </source>
</evidence>
<proteinExistence type="predicted"/>
<dbReference type="InterPro" id="IPR021284">
    <property type="entry name" value="DUF2750"/>
</dbReference>
<dbReference type="Proteomes" id="UP000001680">
    <property type="component" value="Chromosome 1"/>
</dbReference>
<organism evidence="1 2">
    <name type="scientific">Burkholderia ambifaria (strain MC40-6)</name>
    <dbReference type="NCBI Taxonomy" id="398577"/>
    <lineage>
        <taxon>Bacteria</taxon>
        <taxon>Pseudomonadati</taxon>
        <taxon>Pseudomonadota</taxon>
        <taxon>Betaproteobacteria</taxon>
        <taxon>Burkholderiales</taxon>
        <taxon>Burkholderiaceae</taxon>
        <taxon>Burkholderia</taxon>
        <taxon>Burkholderia cepacia complex</taxon>
    </lineage>
</organism>
<reference evidence="2" key="1">
    <citation type="submission" date="2008-04" db="EMBL/GenBank/DDBJ databases">
        <title>Complete sequence of chromosome 1 of Burkholderia ambifaria MC40-6.</title>
        <authorList>
            <person name="Copeland A."/>
            <person name="Lucas S."/>
            <person name="Lapidus A."/>
            <person name="Glavina del Rio T."/>
            <person name="Dalin E."/>
            <person name="Tice H."/>
            <person name="Pitluck S."/>
            <person name="Chain P."/>
            <person name="Malfatti S."/>
            <person name="Shin M."/>
            <person name="Vergez L."/>
            <person name="Lang D."/>
            <person name="Schmutz J."/>
            <person name="Larimer F."/>
            <person name="Land M."/>
            <person name="Hauser L."/>
            <person name="Kyrpides N."/>
            <person name="Lykidis A."/>
            <person name="Ramette A."/>
            <person name="Konstantinidis K."/>
            <person name="Tiedje J."/>
            <person name="Richardson P."/>
        </authorList>
    </citation>
    <scope>NUCLEOTIDE SEQUENCE [LARGE SCALE GENOMIC DNA]</scope>
    <source>
        <strain evidence="2">MC40-6</strain>
    </source>
</reference>
<dbReference type="HOGENOM" id="CLU_126055_1_1_4"/>
<gene>
    <name evidence="1" type="ordered locus">BamMC406_0390</name>
</gene>
<protein>
    <recommendedName>
        <fullName evidence="3">DUF2750 domain-containing protein</fullName>
    </recommendedName>
</protein>
<dbReference type="AlphaFoldDB" id="B1YS85"/>
<accession>B1YS85</accession>
<evidence type="ECO:0000313" key="1">
    <source>
        <dbReference type="EMBL" id="ACB62887.1"/>
    </source>
</evidence>
<dbReference type="RefSeq" id="WP_012362953.1">
    <property type="nucleotide sequence ID" value="NC_010551.1"/>
</dbReference>
<dbReference type="OrthoDB" id="2936081at2"/>
<name>B1YS85_BURA4</name>
<dbReference type="KEGG" id="bac:BamMC406_0390"/>
<dbReference type="EMBL" id="CP001025">
    <property type="protein sequence ID" value="ACB62887.1"/>
    <property type="molecule type" value="Genomic_DNA"/>
</dbReference>
<evidence type="ECO:0008006" key="3">
    <source>
        <dbReference type="Google" id="ProtNLM"/>
    </source>
</evidence>
<sequence>MSAHPKKIENVLRLDAQSRCEYFLRKVADSEVVWSLFDQGWATASAGATTVVPFWPEEAFATLCATDQWQGFRPKAIALEDFLERWLPGMANDQRSCAVFAAPSDRGTLMSPMDLEKSIRREREQYE</sequence>
<dbReference type="Pfam" id="PF11042">
    <property type="entry name" value="DUF2750"/>
    <property type="match status" value="1"/>
</dbReference>